<comment type="subcellular location">
    <subcellularLocation>
        <location evidence="1">Membrane</location>
    </subcellularLocation>
</comment>
<evidence type="ECO:0000313" key="7">
    <source>
        <dbReference type="Proteomes" id="UP000295685"/>
    </source>
</evidence>
<dbReference type="EMBL" id="PECK01000006">
    <property type="protein sequence ID" value="TDZ93703.1"/>
    <property type="molecule type" value="Genomic_DNA"/>
</dbReference>
<name>A0A4R8SE33_9MYCO</name>
<evidence type="ECO:0000256" key="1">
    <source>
        <dbReference type="ARBA" id="ARBA00004370"/>
    </source>
</evidence>
<dbReference type="OrthoDB" id="5188486at2"/>
<gene>
    <name evidence="5" type="ORF">CCUG60883_00248</name>
    <name evidence="4" type="ORF">CCUG60885_03307</name>
</gene>
<protein>
    <recommendedName>
        <fullName evidence="8">Mce associated membrane protein</fullName>
    </recommendedName>
</protein>
<dbReference type="PANTHER" id="PTHR37042">
    <property type="entry name" value="OUTER MEMBRANE PROTEIN RV1973"/>
    <property type="match status" value="1"/>
</dbReference>
<evidence type="ECO:0000256" key="3">
    <source>
        <dbReference type="SAM" id="Phobius"/>
    </source>
</evidence>
<dbReference type="GO" id="GO:0016020">
    <property type="term" value="C:membrane"/>
    <property type="evidence" value="ECO:0007669"/>
    <property type="project" value="UniProtKB-SubCell"/>
</dbReference>
<keyword evidence="2 3" id="KW-0472">Membrane</keyword>
<dbReference type="AlphaFoldDB" id="A0A4R8SE33"/>
<evidence type="ECO:0000313" key="5">
    <source>
        <dbReference type="EMBL" id="TEA09486.1"/>
    </source>
</evidence>
<dbReference type="RefSeq" id="WP_134147628.1">
    <property type="nucleotide sequence ID" value="NZ_PECK01000006.1"/>
</dbReference>
<keyword evidence="3" id="KW-1133">Transmembrane helix</keyword>
<feature type="transmembrane region" description="Helical" evidence="3">
    <location>
        <begin position="12"/>
        <end position="36"/>
    </location>
</feature>
<keyword evidence="6" id="KW-1185">Reference proteome</keyword>
<organism evidence="4 7">
    <name type="scientific">Mycobacteroides salmoniphilum</name>
    <dbReference type="NCBI Taxonomy" id="404941"/>
    <lineage>
        <taxon>Bacteria</taxon>
        <taxon>Bacillati</taxon>
        <taxon>Actinomycetota</taxon>
        <taxon>Actinomycetes</taxon>
        <taxon>Mycobacteriales</taxon>
        <taxon>Mycobacteriaceae</taxon>
        <taxon>Mycobacteroides</taxon>
    </lineage>
</organism>
<proteinExistence type="predicted"/>
<evidence type="ECO:0000256" key="2">
    <source>
        <dbReference type="ARBA" id="ARBA00023136"/>
    </source>
</evidence>
<evidence type="ECO:0000313" key="4">
    <source>
        <dbReference type="EMBL" id="TDZ93703.1"/>
    </source>
</evidence>
<dbReference type="Proteomes" id="UP000294844">
    <property type="component" value="Unassembled WGS sequence"/>
</dbReference>
<evidence type="ECO:0008006" key="8">
    <source>
        <dbReference type="Google" id="ProtNLM"/>
    </source>
</evidence>
<keyword evidence="3" id="KW-0812">Transmembrane</keyword>
<sequence length="193" mass="21035">MTGYPAPPGGQLRIVLASLMVGVAVVALCACGFLAWKQLHDGPILAAQREKAAQEHDEFNRDRQIGEFREQARDAAESLTVILTSVDSGNVDENFAQILERCTGELKDDFAKGSVQLRQLLIDNKASAAGKVVASAVQSDTADKPEKSVVILLAVDQSIANSVRPDPRIDRSRMKMTMELVNGRWLASKLEYI</sequence>
<comment type="caution">
    <text evidence="4">The sequence shown here is derived from an EMBL/GenBank/DDBJ whole genome shotgun (WGS) entry which is preliminary data.</text>
</comment>
<dbReference type="PANTHER" id="PTHR37042:SF4">
    <property type="entry name" value="OUTER MEMBRANE PROTEIN RV1973"/>
    <property type="match status" value="1"/>
</dbReference>
<evidence type="ECO:0000313" key="6">
    <source>
        <dbReference type="Proteomes" id="UP000294844"/>
    </source>
</evidence>
<dbReference type="EMBL" id="PECM01000001">
    <property type="protein sequence ID" value="TEA09486.1"/>
    <property type="molecule type" value="Genomic_DNA"/>
</dbReference>
<dbReference type="Proteomes" id="UP000295685">
    <property type="component" value="Unassembled WGS sequence"/>
</dbReference>
<accession>A0A4R8SE33</accession>
<reference evidence="6 7" key="1">
    <citation type="journal article" date="2019" name="Sci. Rep.">
        <title>Extended insight into the Mycobacterium chelonae-abscessus complex through whole genome sequencing of Mycobacterium salmoniphilum outbreak and Mycobacterium salmoniphilum-like strains.</title>
        <authorList>
            <person name="Behra P.R.K."/>
            <person name="Das S."/>
            <person name="Pettersson B.M.F."/>
            <person name="Shirreff L."/>
            <person name="DuCote T."/>
            <person name="Jacobsson K.G."/>
            <person name="Ennis D.G."/>
            <person name="Kirsebom L.A."/>
        </authorList>
    </citation>
    <scope>NUCLEOTIDE SEQUENCE [LARGE SCALE GENOMIC DNA]</scope>
    <source>
        <strain evidence="5 6">CCUG 60883</strain>
        <strain evidence="4 7">CCUG 60885</strain>
    </source>
</reference>